<dbReference type="Pfam" id="PF01894">
    <property type="entry name" value="YjbQ"/>
    <property type="match status" value="1"/>
</dbReference>
<accession>A0AAP2RCZ8</accession>
<sequence>MAVITQKFSLETQGKSQMIDITSHVQGIVSSANVSNGIVTVFVPGSTASVTTIEYEPGLIKDFPRALEKIAPSNASYDHDMTWGDGNGHSHVRASLMGPGIVVPFQDKRLMLGTWQQIVLLDFDVRPRNRQLVVQVMGE</sequence>
<comment type="caution">
    <text evidence="2">The sequence shown here is derived from an EMBL/GenBank/DDBJ whole genome shotgun (WGS) entry which is preliminary data.</text>
</comment>
<dbReference type="Gene3D" id="2.60.120.460">
    <property type="entry name" value="YjbQ-like"/>
    <property type="match status" value="1"/>
</dbReference>
<dbReference type="InterPro" id="IPR001602">
    <property type="entry name" value="UPF0047_YjbQ-like"/>
</dbReference>
<dbReference type="PIRSF" id="PIRSF004681">
    <property type="entry name" value="UCP004681"/>
    <property type="match status" value="1"/>
</dbReference>
<evidence type="ECO:0000313" key="3">
    <source>
        <dbReference type="Proteomes" id="UP001320159"/>
    </source>
</evidence>
<evidence type="ECO:0000256" key="1">
    <source>
        <dbReference type="ARBA" id="ARBA00005534"/>
    </source>
</evidence>
<protein>
    <submittedName>
        <fullName evidence="2">Secondary thiamine-phosphate synthase enzyme</fullName>
    </submittedName>
</protein>
<evidence type="ECO:0000313" key="2">
    <source>
        <dbReference type="EMBL" id="MCD1295158.1"/>
    </source>
</evidence>
<dbReference type="Proteomes" id="UP001320159">
    <property type="component" value="Unassembled WGS sequence"/>
</dbReference>
<dbReference type="AlphaFoldDB" id="A0AAP2RCZ8"/>
<dbReference type="SUPFAM" id="SSF111038">
    <property type="entry name" value="YjbQ-like"/>
    <property type="match status" value="1"/>
</dbReference>
<organism evidence="2 3">
    <name type="scientific">Methanooceanicella nereidis</name>
    <dbReference type="NCBI Taxonomy" id="2052831"/>
    <lineage>
        <taxon>Archaea</taxon>
        <taxon>Methanobacteriati</taxon>
        <taxon>Methanobacteriota</taxon>
        <taxon>Stenosarchaea group</taxon>
        <taxon>Methanomicrobia</taxon>
        <taxon>Methanocellales</taxon>
        <taxon>Methanocellaceae</taxon>
        <taxon>Methanooceanicella</taxon>
    </lineage>
</organism>
<name>A0AAP2RCZ8_9EURY</name>
<dbReference type="PANTHER" id="PTHR30615">
    <property type="entry name" value="UNCHARACTERIZED PROTEIN YJBQ-RELATED"/>
    <property type="match status" value="1"/>
</dbReference>
<dbReference type="NCBIfam" id="TIGR00149">
    <property type="entry name" value="TIGR00149_YjbQ"/>
    <property type="match status" value="1"/>
</dbReference>
<keyword evidence="3" id="KW-1185">Reference proteome</keyword>
<dbReference type="InterPro" id="IPR035917">
    <property type="entry name" value="YjbQ-like_sf"/>
</dbReference>
<dbReference type="EMBL" id="PGCK01000007">
    <property type="protein sequence ID" value="MCD1295158.1"/>
    <property type="molecule type" value="Genomic_DNA"/>
</dbReference>
<dbReference type="RefSeq" id="WP_230742008.1">
    <property type="nucleotide sequence ID" value="NZ_PGCK01000007.1"/>
</dbReference>
<comment type="similarity">
    <text evidence="1">Belongs to the UPF0047 family.</text>
</comment>
<gene>
    <name evidence="2" type="ORF">CUJ83_09125</name>
</gene>
<proteinExistence type="inferred from homology"/>
<dbReference type="PANTHER" id="PTHR30615:SF8">
    <property type="entry name" value="UPF0047 PROTEIN C4A8.02C"/>
    <property type="match status" value="1"/>
</dbReference>
<reference evidence="2 3" key="1">
    <citation type="submission" date="2017-11" db="EMBL/GenBank/DDBJ databases">
        <title>Isolation and Characterization of Family Methanocellaceae Species from Potential Methane Hydrate Area Offshore Southwestern Taiwan.</title>
        <authorList>
            <person name="Zhang W.-L."/>
            <person name="Chen W.-C."/>
            <person name="Lai M.-C."/>
            <person name="Chen S.-C."/>
        </authorList>
    </citation>
    <scope>NUCLEOTIDE SEQUENCE [LARGE SCALE GENOMIC DNA]</scope>
    <source>
        <strain evidence="2 3">CWC-04</strain>
    </source>
</reference>